<evidence type="ECO:0000313" key="2">
    <source>
        <dbReference type="Proteomes" id="UP000199506"/>
    </source>
</evidence>
<dbReference type="SUPFAM" id="SSF55729">
    <property type="entry name" value="Acyl-CoA N-acyltransferases (Nat)"/>
    <property type="match status" value="1"/>
</dbReference>
<proteinExistence type="predicted"/>
<dbReference type="RefSeq" id="WP_198923024.1">
    <property type="nucleotide sequence ID" value="NZ_FOAK01000008.1"/>
</dbReference>
<keyword evidence="1" id="KW-0808">Transferase</keyword>
<dbReference type="AlphaFoldDB" id="A0A1H7LYR9"/>
<sequence>MYIRKATLDDLSKIMSIYKIAQDFMIESGNPNQWGHNNPSEEKVKEDIDKKNSYLVCNGEDIHGVFVIFKGIEPTYKHIENGRWLNEDEYITIHRIASDGTQKGIFKFLIDYCKSKSENIRIDTHHDNKIMQKLIERNGFQKCGRIYVTDGSPRIAYQWMNPLH</sequence>
<evidence type="ECO:0000313" key="1">
    <source>
        <dbReference type="EMBL" id="SEL04113.1"/>
    </source>
</evidence>
<keyword evidence="1" id="KW-0012">Acyltransferase</keyword>
<name>A0A1H7LYR9_9EURY</name>
<accession>A0A1H7LYR9</accession>
<dbReference type="GO" id="GO:0016746">
    <property type="term" value="F:acyltransferase activity"/>
    <property type="evidence" value="ECO:0007669"/>
    <property type="project" value="UniProtKB-KW"/>
</dbReference>
<dbReference type="InterPro" id="IPR016181">
    <property type="entry name" value="Acyl_CoA_acyltransferase"/>
</dbReference>
<dbReference type="Gene3D" id="3.40.630.30">
    <property type="match status" value="1"/>
</dbReference>
<dbReference type="Proteomes" id="UP000199506">
    <property type="component" value="Unassembled WGS sequence"/>
</dbReference>
<organism evidence="1 2">
    <name type="scientific">Methanobrevibacter gottschalkii</name>
    <dbReference type="NCBI Taxonomy" id="190974"/>
    <lineage>
        <taxon>Archaea</taxon>
        <taxon>Methanobacteriati</taxon>
        <taxon>Methanobacteriota</taxon>
        <taxon>Methanomada group</taxon>
        <taxon>Methanobacteria</taxon>
        <taxon>Methanobacteriales</taxon>
        <taxon>Methanobacteriaceae</taxon>
        <taxon>Methanobrevibacter</taxon>
    </lineage>
</organism>
<gene>
    <name evidence="1" type="ORF">SAMN05216439_1857</name>
</gene>
<dbReference type="EMBL" id="FOAK01000008">
    <property type="protein sequence ID" value="SEL04113.1"/>
    <property type="molecule type" value="Genomic_DNA"/>
</dbReference>
<reference evidence="1 2" key="1">
    <citation type="submission" date="2016-10" db="EMBL/GenBank/DDBJ databases">
        <authorList>
            <person name="de Groot N.N."/>
        </authorList>
    </citation>
    <scope>NUCLEOTIDE SEQUENCE [LARGE SCALE GENOMIC DNA]</scope>
    <source>
        <strain evidence="1 2">DSM 11978</strain>
    </source>
</reference>
<protein>
    <submittedName>
        <fullName evidence="1">L-amino acid N-acyltransferase YncA</fullName>
    </submittedName>
</protein>